<evidence type="ECO:0000259" key="5">
    <source>
        <dbReference type="Pfam" id="PF01266"/>
    </source>
</evidence>
<dbReference type="RefSeq" id="WP_145054126.1">
    <property type="nucleotide sequence ID" value="NZ_CP036433.1"/>
</dbReference>
<keyword evidence="4 6" id="KW-0560">Oxidoreductase</keyword>
<reference evidence="6 7" key="1">
    <citation type="submission" date="2019-02" db="EMBL/GenBank/DDBJ databases">
        <title>Deep-cultivation of Planctomycetes and their phenomic and genomic characterization uncovers novel biology.</title>
        <authorList>
            <person name="Wiegand S."/>
            <person name="Jogler M."/>
            <person name="Boedeker C."/>
            <person name="Pinto D."/>
            <person name="Vollmers J."/>
            <person name="Rivas-Marin E."/>
            <person name="Kohn T."/>
            <person name="Peeters S.H."/>
            <person name="Heuer A."/>
            <person name="Rast P."/>
            <person name="Oberbeckmann S."/>
            <person name="Bunk B."/>
            <person name="Jeske O."/>
            <person name="Meyerdierks A."/>
            <person name="Storesund J.E."/>
            <person name="Kallscheuer N."/>
            <person name="Luecker S."/>
            <person name="Lage O.M."/>
            <person name="Pohl T."/>
            <person name="Merkel B.J."/>
            <person name="Hornburger P."/>
            <person name="Mueller R.-W."/>
            <person name="Bruemmer F."/>
            <person name="Labrenz M."/>
            <person name="Spormann A.M."/>
            <person name="Op den Camp H."/>
            <person name="Overmann J."/>
            <person name="Amann R."/>
            <person name="Jetten M.S.M."/>
            <person name="Mascher T."/>
            <person name="Medema M.H."/>
            <person name="Devos D.P."/>
            <person name="Kaster A.-K."/>
            <person name="Ovreas L."/>
            <person name="Rohde M."/>
            <person name="Galperin M.Y."/>
            <person name="Jogler C."/>
        </authorList>
    </citation>
    <scope>NUCLEOTIDE SEQUENCE [LARGE SCALE GENOMIC DNA]</scope>
    <source>
        <strain evidence="6 7">Pla85_3_4</strain>
    </source>
</reference>
<protein>
    <submittedName>
        <fullName evidence="6">Monomeric sarcosine oxidase</fullName>
        <ecNumber evidence="6">1.5.3.1</ecNumber>
    </submittedName>
</protein>
<dbReference type="Gene3D" id="3.30.9.10">
    <property type="entry name" value="D-Amino Acid Oxidase, subunit A, domain 2"/>
    <property type="match status" value="1"/>
</dbReference>
<keyword evidence="3" id="KW-0274">FAD</keyword>
<dbReference type="NCBIfam" id="NF008425">
    <property type="entry name" value="PRK11259.1"/>
    <property type="match status" value="1"/>
</dbReference>
<evidence type="ECO:0000256" key="4">
    <source>
        <dbReference type="ARBA" id="ARBA00023002"/>
    </source>
</evidence>
<evidence type="ECO:0000256" key="1">
    <source>
        <dbReference type="ARBA" id="ARBA00001974"/>
    </source>
</evidence>
<sequence length="383" mass="42195">MPAYDAIVLGAGGVGSAAAFHLASRGARTLVLEQFTPAHQRGSSHGQTRIIRQAYFEHSDYTPLLQRTYELWRRLQEQVGRQLFFPVGLLEIGPPQGVVLPGVRESAQRYGVAVDDLAVDRARQTIVRFPQFQVDATEEAVLEPAAGYLLVEECVKAHLQAAEAAGAELHFEEPALGWRVEHGQAIVTTLQGEYRAPRLILTAGAWTGPLLADLRIPLRVVRKHFYWYADDNRAYRADAGCPVFFYEKPHGYFYGLPAIDGRGIKVAEHSGGGDLATDPTHLDPSPEPADFARVDAFLHAHLPQGVFRNIGHNVCMYTLTPDEHFILDRHPAHDQVSFVAGLSGHGYKFAPVLGETIACWSLDGGDRPVPFFALDRLALQPPV</sequence>
<keyword evidence="7" id="KW-1185">Reference proteome</keyword>
<evidence type="ECO:0000256" key="2">
    <source>
        <dbReference type="ARBA" id="ARBA00022630"/>
    </source>
</evidence>
<feature type="domain" description="FAD dependent oxidoreductase" evidence="5">
    <location>
        <begin position="5"/>
        <end position="359"/>
    </location>
</feature>
<comment type="cofactor">
    <cofactor evidence="1">
        <name>FAD</name>
        <dbReference type="ChEBI" id="CHEBI:57692"/>
    </cofactor>
</comment>
<dbReference type="PANTHER" id="PTHR10961:SF7">
    <property type="entry name" value="FAD DEPENDENT OXIDOREDUCTASE DOMAIN-CONTAINING PROTEIN"/>
    <property type="match status" value="1"/>
</dbReference>
<dbReference type="SUPFAM" id="SSF51905">
    <property type="entry name" value="FAD/NAD(P)-binding domain"/>
    <property type="match status" value="1"/>
</dbReference>
<evidence type="ECO:0000313" key="7">
    <source>
        <dbReference type="Proteomes" id="UP000317648"/>
    </source>
</evidence>
<name>A0A518DU73_9BACT</name>
<dbReference type="InterPro" id="IPR006076">
    <property type="entry name" value="FAD-dep_OxRdtase"/>
</dbReference>
<dbReference type="Proteomes" id="UP000317648">
    <property type="component" value="Chromosome"/>
</dbReference>
<dbReference type="AlphaFoldDB" id="A0A518DU73"/>
<dbReference type="SUPFAM" id="SSF54373">
    <property type="entry name" value="FAD-linked reductases, C-terminal domain"/>
    <property type="match status" value="1"/>
</dbReference>
<evidence type="ECO:0000313" key="6">
    <source>
        <dbReference type="EMBL" id="QDU95378.1"/>
    </source>
</evidence>
<accession>A0A518DU73</accession>
<dbReference type="EC" id="1.5.3.1" evidence="6"/>
<dbReference type="InterPro" id="IPR045170">
    <property type="entry name" value="MTOX"/>
</dbReference>
<dbReference type="PANTHER" id="PTHR10961">
    <property type="entry name" value="PEROXISOMAL SARCOSINE OXIDASE"/>
    <property type="match status" value="1"/>
</dbReference>
<dbReference type="Gene3D" id="3.50.50.60">
    <property type="entry name" value="FAD/NAD(P)-binding domain"/>
    <property type="match status" value="1"/>
</dbReference>
<dbReference type="GO" id="GO:0008115">
    <property type="term" value="F:sarcosine oxidase activity"/>
    <property type="evidence" value="ECO:0007669"/>
    <property type="project" value="UniProtKB-EC"/>
</dbReference>
<gene>
    <name evidence="6" type="primary">soxA</name>
    <name evidence="6" type="ORF">Pla8534_31930</name>
</gene>
<dbReference type="InterPro" id="IPR036188">
    <property type="entry name" value="FAD/NAD-bd_sf"/>
</dbReference>
<dbReference type="KEGG" id="lcre:Pla8534_31930"/>
<dbReference type="GO" id="GO:0050660">
    <property type="term" value="F:flavin adenine dinucleotide binding"/>
    <property type="evidence" value="ECO:0007669"/>
    <property type="project" value="InterPro"/>
</dbReference>
<organism evidence="6 7">
    <name type="scientific">Lignipirellula cremea</name>
    <dbReference type="NCBI Taxonomy" id="2528010"/>
    <lineage>
        <taxon>Bacteria</taxon>
        <taxon>Pseudomonadati</taxon>
        <taxon>Planctomycetota</taxon>
        <taxon>Planctomycetia</taxon>
        <taxon>Pirellulales</taxon>
        <taxon>Pirellulaceae</taxon>
        <taxon>Lignipirellula</taxon>
    </lineage>
</organism>
<dbReference type="EMBL" id="CP036433">
    <property type="protein sequence ID" value="QDU95378.1"/>
    <property type="molecule type" value="Genomic_DNA"/>
</dbReference>
<keyword evidence="2" id="KW-0285">Flavoprotein</keyword>
<dbReference type="Pfam" id="PF01266">
    <property type="entry name" value="DAO"/>
    <property type="match status" value="1"/>
</dbReference>
<proteinExistence type="predicted"/>
<evidence type="ECO:0000256" key="3">
    <source>
        <dbReference type="ARBA" id="ARBA00022827"/>
    </source>
</evidence>
<dbReference type="OrthoDB" id="9794226at2"/>